<protein>
    <recommendedName>
        <fullName evidence="3">F-box domain-containing protein</fullName>
    </recommendedName>
</protein>
<accession>A0ABD3H798</accession>
<reference evidence="1 2" key="1">
    <citation type="submission" date="2024-09" db="EMBL/GenBank/DDBJ databases">
        <title>Chromosome-scale assembly of Riccia sorocarpa.</title>
        <authorList>
            <person name="Paukszto L."/>
        </authorList>
    </citation>
    <scope>NUCLEOTIDE SEQUENCE [LARGE SCALE GENOMIC DNA]</scope>
    <source>
        <strain evidence="1">LP-2024</strain>
        <tissue evidence="1">Aerial parts of the thallus</tissue>
    </source>
</reference>
<dbReference type="EMBL" id="JBJQOH010000006">
    <property type="protein sequence ID" value="KAL3686019.1"/>
    <property type="molecule type" value="Genomic_DNA"/>
</dbReference>
<evidence type="ECO:0008006" key="3">
    <source>
        <dbReference type="Google" id="ProtNLM"/>
    </source>
</evidence>
<keyword evidence="2" id="KW-1185">Reference proteome</keyword>
<organism evidence="1 2">
    <name type="scientific">Riccia sorocarpa</name>
    <dbReference type="NCBI Taxonomy" id="122646"/>
    <lineage>
        <taxon>Eukaryota</taxon>
        <taxon>Viridiplantae</taxon>
        <taxon>Streptophyta</taxon>
        <taxon>Embryophyta</taxon>
        <taxon>Marchantiophyta</taxon>
        <taxon>Marchantiopsida</taxon>
        <taxon>Marchantiidae</taxon>
        <taxon>Marchantiales</taxon>
        <taxon>Ricciaceae</taxon>
        <taxon>Riccia</taxon>
    </lineage>
</organism>
<comment type="caution">
    <text evidence="1">The sequence shown here is derived from an EMBL/GenBank/DDBJ whole genome shotgun (WGS) entry which is preliminary data.</text>
</comment>
<proteinExistence type="predicted"/>
<sequence length="171" mass="19144">MDPEVWKHLGDHEEILRLVLARVSWDTNLRLRPVSKAWNETLSETSILTWSSMSAERGFHANYPDLQRSDTPSRRDSTILDVHSSTGKNGEWKLEDPICLVSISQTYCAVANFEIHRWCKLPLLELPAFGGGVDFAISSAAGGLLLLERSILENCCAEHLNSTSLDRVVPL</sequence>
<name>A0ABD3H798_9MARC</name>
<evidence type="ECO:0000313" key="2">
    <source>
        <dbReference type="Proteomes" id="UP001633002"/>
    </source>
</evidence>
<dbReference type="Proteomes" id="UP001633002">
    <property type="component" value="Unassembled WGS sequence"/>
</dbReference>
<dbReference type="AlphaFoldDB" id="A0ABD3H798"/>
<gene>
    <name evidence="1" type="ORF">R1sor_004041</name>
</gene>
<evidence type="ECO:0000313" key="1">
    <source>
        <dbReference type="EMBL" id="KAL3686019.1"/>
    </source>
</evidence>